<reference evidence="1" key="1">
    <citation type="submission" date="2015-07" db="EMBL/GenBank/DDBJ databases">
        <title>Adaptation to a free-living lifestyle via gene acquisitions in the diplomonad Trepomonas sp. PC1.</title>
        <authorList>
            <person name="Xu F."/>
            <person name="Jerlstrom-Hultqvist J."/>
            <person name="Kolisko M."/>
            <person name="Simpson A.G.B."/>
            <person name="Roger A.J."/>
            <person name="Svard S.G."/>
            <person name="Andersson J.O."/>
        </authorList>
    </citation>
    <scope>NUCLEOTIDE SEQUENCE</scope>
    <source>
        <strain evidence="1">PC1</strain>
    </source>
</reference>
<feature type="non-terminal residue" evidence="1">
    <location>
        <position position="364"/>
    </location>
</feature>
<dbReference type="AlphaFoldDB" id="A0A146K6I2"/>
<dbReference type="SUPFAM" id="SSF52058">
    <property type="entry name" value="L domain-like"/>
    <property type="match status" value="1"/>
</dbReference>
<dbReference type="InterPro" id="IPR026906">
    <property type="entry name" value="LRR_5"/>
</dbReference>
<accession>A0A146K6I2</accession>
<dbReference type="Gene3D" id="3.80.10.10">
    <property type="entry name" value="Ribonuclease Inhibitor"/>
    <property type="match status" value="2"/>
</dbReference>
<dbReference type="InterPro" id="IPR053139">
    <property type="entry name" value="Surface_bspA-like"/>
</dbReference>
<evidence type="ECO:0000313" key="1">
    <source>
        <dbReference type="EMBL" id="JAP91445.1"/>
    </source>
</evidence>
<gene>
    <name evidence="1" type="ORF">TPC1_16950</name>
</gene>
<dbReference type="InterPro" id="IPR032675">
    <property type="entry name" value="LRR_dom_sf"/>
</dbReference>
<feature type="non-terminal residue" evidence="1">
    <location>
        <position position="1"/>
    </location>
</feature>
<dbReference type="PANTHER" id="PTHR45661">
    <property type="entry name" value="SURFACE ANTIGEN"/>
    <property type="match status" value="1"/>
</dbReference>
<organism evidence="1">
    <name type="scientific">Trepomonas sp. PC1</name>
    <dbReference type="NCBI Taxonomy" id="1076344"/>
    <lineage>
        <taxon>Eukaryota</taxon>
        <taxon>Metamonada</taxon>
        <taxon>Diplomonadida</taxon>
        <taxon>Hexamitidae</taxon>
        <taxon>Hexamitinae</taxon>
        <taxon>Trepomonas</taxon>
    </lineage>
</organism>
<dbReference type="Pfam" id="PF13306">
    <property type="entry name" value="LRR_5"/>
    <property type="match status" value="2"/>
</dbReference>
<name>A0A146K6I2_9EUKA</name>
<dbReference type="EMBL" id="GDID01005161">
    <property type="protein sequence ID" value="JAP91445.1"/>
    <property type="molecule type" value="Transcribed_RNA"/>
</dbReference>
<dbReference type="PANTHER" id="PTHR45661:SF3">
    <property type="entry name" value="IG-LIKE DOMAIN-CONTAINING PROTEIN"/>
    <property type="match status" value="1"/>
</dbReference>
<sequence>ISNWGLDSSKIEEQQNIEDQETALNLENLKQLQQQLVVTREENQTQVIDSFFDQKMHTNRRFIQNTKIKTLDPDDQFHKNEDIVLVHLPSLNKLQRNPFDSNKSLKVFVAQGLDVLQDSMFVGCPNLELIRMKNLSLVNGQLTIKDFKKIPDNCFYYNRTIRKLVLIGVETVGNQAFCANHILESVQGNQVIAVGREGFCSCEQLKKVEMLAKQVNLRGCCFQQSKSLKYLNINVWSIPYQCFSRSSIRFISLVKADQIDQQAFECCAQLMYCSIRKVQSIRHQAFQYCRKLKIVVADNLQVVESSAFENCDSLAKLITNKKFQIEQQFQPTLILSRIPNTQNTSKLEIHSKIIEMYQIINKYM</sequence>
<proteinExistence type="predicted"/>
<protein>
    <submittedName>
        <fullName evidence="1">Leucine rich repeats-containing protein</fullName>
    </submittedName>
</protein>